<dbReference type="AlphaFoldDB" id="A0A7Y0K911"/>
<dbReference type="SUPFAM" id="SSF89360">
    <property type="entry name" value="HesB-like domain"/>
    <property type="match status" value="1"/>
</dbReference>
<evidence type="ECO:0000313" key="2">
    <source>
        <dbReference type="EMBL" id="NMO77921.1"/>
    </source>
</evidence>
<keyword evidence="3" id="KW-1185">Reference proteome</keyword>
<organism evidence="2 3">
    <name type="scientific">Niallia alba</name>
    <dbReference type="NCBI Taxonomy" id="2729105"/>
    <lineage>
        <taxon>Bacteria</taxon>
        <taxon>Bacillati</taxon>
        <taxon>Bacillota</taxon>
        <taxon>Bacilli</taxon>
        <taxon>Bacillales</taxon>
        <taxon>Bacillaceae</taxon>
        <taxon>Niallia</taxon>
    </lineage>
</organism>
<dbReference type="Proteomes" id="UP000588491">
    <property type="component" value="Unassembled WGS sequence"/>
</dbReference>
<evidence type="ECO:0000313" key="3">
    <source>
        <dbReference type="Proteomes" id="UP000588491"/>
    </source>
</evidence>
<dbReference type="EMBL" id="JABBPK010000001">
    <property type="protein sequence ID" value="NMO77921.1"/>
    <property type="molecule type" value="Genomic_DNA"/>
</dbReference>
<evidence type="ECO:0000256" key="1">
    <source>
        <dbReference type="ARBA" id="ARBA00006718"/>
    </source>
</evidence>
<dbReference type="RefSeq" id="WP_101731129.1">
    <property type="nucleotide sequence ID" value="NZ_JABBPK010000001.1"/>
</dbReference>
<dbReference type="PIRSF" id="PIRSF034852">
    <property type="entry name" value="UCP034852"/>
    <property type="match status" value="1"/>
</dbReference>
<dbReference type="InterPro" id="IPR008326">
    <property type="entry name" value="PdhI-like"/>
</dbReference>
<comment type="caution">
    <text evidence="2">The sequence shown here is derived from an EMBL/GenBank/DDBJ whole genome shotgun (WGS) entry which is preliminary data.</text>
</comment>
<reference evidence="2 3" key="1">
    <citation type="submission" date="2020-04" db="EMBL/GenBank/DDBJ databases">
        <title>Bacillus sp. UniB3 isolated from commercial digestive syrup.</title>
        <authorList>
            <person name="Thorat V."/>
            <person name="Kirdat K."/>
            <person name="Tiwarekar B."/>
            <person name="Yadav A."/>
        </authorList>
    </citation>
    <scope>NUCLEOTIDE SEQUENCE [LARGE SCALE GENOMIC DNA]</scope>
    <source>
        <strain evidence="2 3">UniB3</strain>
    </source>
</reference>
<dbReference type="InterPro" id="IPR035903">
    <property type="entry name" value="HesB-like_dom_sf"/>
</dbReference>
<name>A0A7Y0K911_9BACI</name>
<proteinExistence type="inferred from homology"/>
<protein>
    <submittedName>
        <fullName evidence="2">HesB/YadR/YfhF family protein</fullName>
    </submittedName>
</protein>
<accession>A0A7Y0K911</accession>
<comment type="similarity">
    <text evidence="1">Belongs to the HesB/IscA family.</text>
</comment>
<gene>
    <name evidence="2" type="ORF">HHU08_13090</name>
</gene>
<sequence>MNIHISNAALTWFKDEVGLQAGSHVRFYPMIYGNSPVQENFSLGFSIEAPVDAISSVTVEEIQFYVEETDVWFFNGHDLYVEYNETMDEVEYQYKMPK</sequence>